<feature type="domain" description="Aldehyde ferredoxin oxidoreductase N-terminal" evidence="9">
    <location>
        <begin position="5"/>
        <end position="207"/>
    </location>
</feature>
<reference evidence="10 11" key="1">
    <citation type="journal article" date="2011" name="Stand. Genomic Sci.">
        <title>Complete genome sequence of the thermophilic sulfur-reducer Hippea maritima type strain (MH(2)).</title>
        <authorList>
            <person name="Huntemann M."/>
            <person name="Lu M."/>
            <person name="Nolan M."/>
            <person name="Lapidus A."/>
            <person name="Lucas S."/>
            <person name="Hammon N."/>
            <person name="Deshpande S."/>
            <person name="Cheng J.F."/>
            <person name="Tapia R."/>
            <person name="Han C."/>
            <person name="Goodwin L."/>
            <person name="Pitluck S."/>
            <person name="Liolios K."/>
            <person name="Pagani I."/>
            <person name="Ivanova N."/>
            <person name="Ovchinikova G."/>
            <person name="Pati A."/>
            <person name="Chen A."/>
            <person name="Palaniappan K."/>
            <person name="Land M."/>
            <person name="Hauser L."/>
            <person name="Jeffries C.D."/>
            <person name="Detter J.C."/>
            <person name="Brambilla E.M."/>
            <person name="Rohde M."/>
            <person name="Spring S."/>
            <person name="Goker M."/>
            <person name="Woyke T."/>
            <person name="Bristow J."/>
            <person name="Eisen J.A."/>
            <person name="Markowitz V."/>
            <person name="Hugenholtz P."/>
            <person name="Kyrpides N.C."/>
            <person name="Klenk H.P."/>
            <person name="Mavromatis K."/>
        </authorList>
    </citation>
    <scope>NUCLEOTIDE SEQUENCE [LARGE SCALE GENOMIC DNA]</scope>
    <source>
        <strain evidence="11">ATCC 700847 / DSM 10411 / MH2</strain>
    </source>
</reference>
<evidence type="ECO:0000256" key="4">
    <source>
        <dbReference type="ARBA" id="ARBA00022723"/>
    </source>
</evidence>
<reference evidence="11" key="2">
    <citation type="submission" date="2011-03" db="EMBL/GenBank/DDBJ databases">
        <title>The complete genome of Hippea maritima DSM 10411.</title>
        <authorList>
            <consortium name="US DOE Joint Genome Institute (JGI-PGF)"/>
            <person name="Lucas S."/>
            <person name="Copeland A."/>
            <person name="Lapidus A."/>
            <person name="Bruce D."/>
            <person name="Goodwin L."/>
            <person name="Pitluck S."/>
            <person name="Peters L."/>
            <person name="Kyrpides N."/>
            <person name="Mavromatis K."/>
            <person name="Pagani I."/>
            <person name="Ivanova N."/>
            <person name="Mikhailova N."/>
            <person name="Lu M."/>
            <person name="Detter J.C."/>
            <person name="Tapia R."/>
            <person name="Han C."/>
            <person name="Land M."/>
            <person name="Hauser L."/>
            <person name="Markowitz V."/>
            <person name="Cheng J.-F."/>
            <person name="Hugenholtz P."/>
            <person name="Woyke T."/>
            <person name="Wu D."/>
            <person name="Spring S."/>
            <person name="Schroeder M."/>
            <person name="Brambilla E."/>
            <person name="Klenk H.-P."/>
            <person name="Eisen J.A."/>
        </authorList>
    </citation>
    <scope>NUCLEOTIDE SEQUENCE [LARGE SCALE GENOMIC DNA]</scope>
    <source>
        <strain evidence="11">ATCC 700847 / DSM 10411 / MH2</strain>
    </source>
</reference>
<evidence type="ECO:0000259" key="9">
    <source>
        <dbReference type="SMART" id="SM00790"/>
    </source>
</evidence>
<keyword evidence="11" id="KW-1185">Reference proteome</keyword>
<dbReference type="PANTHER" id="PTHR30038:SF0">
    <property type="entry name" value="TUNGSTEN-CONTAINING ALDEHYDE FERREDOXIN OXIDOREDUCTASE"/>
    <property type="match status" value="1"/>
</dbReference>
<comment type="cofactor">
    <cofactor evidence="1">
        <name>[4Fe-4S] cluster</name>
        <dbReference type="ChEBI" id="CHEBI:49883"/>
    </cofactor>
</comment>
<keyword evidence="5 10" id="KW-0560">Oxidoreductase</keyword>
<dbReference type="Proteomes" id="UP000008139">
    <property type="component" value="Chromosome"/>
</dbReference>
<keyword evidence="4" id="KW-0479">Metal-binding</keyword>
<dbReference type="InParanoid" id="F2LVM0"/>
<dbReference type="InterPro" id="IPR036021">
    <property type="entry name" value="Tungsten_al_ferr_oxy-like_C"/>
</dbReference>
<keyword evidence="7" id="KW-0411">Iron-sulfur</keyword>
<dbReference type="EMBL" id="CP002606">
    <property type="protein sequence ID" value="AEA33804.1"/>
    <property type="molecule type" value="Genomic_DNA"/>
</dbReference>
<dbReference type="InterPro" id="IPR013983">
    <property type="entry name" value="Ald_Fedxn_OxRdtase_N"/>
</dbReference>
<dbReference type="FunCoup" id="F2LVM0">
    <property type="interactions" value="12"/>
</dbReference>
<evidence type="ECO:0000256" key="1">
    <source>
        <dbReference type="ARBA" id="ARBA00001966"/>
    </source>
</evidence>
<sequence length="603" mass="65301">MVGGYAGKILRVNLTEQTISTEDINLKWAEDFIGGRGYGERLLFEEIDPTIDPLSEENKLIIATGPLGSTYAPSSGRVMVITKGALNGTIACSNSGGHFAGELKRAGYDMIVIEGKAEKPVYLWIYKGRAEIRDASKLLGKNTKETDKLLKRFTHPEASTLQIGPAAEKLSLISNITFDGRRMAGRTGIGAVMGSKNLKGVAVKGHISIKVADKERFAKAVFEARDILSKDAFSGKGGAKYGTAVLVNVINSAGGLPTRNAHDAYFEGTASISGERLTKEYLIKAEACDSCSIACGRITQISKGKYTGNKGVGPEYETIWALGAACGVDDLDAIVMANYLCNEYGLDTISAGATVACAMDLFEAGYIPKSDVGFELRFGDAEAMVEAIKSMCEQNTDFGKLLAKGSYRLAEHYGHPEFSMSVKKQEFPAYDPRAIKGIGLEYATSNRGACHVRGYTIGAEVLGGLDKSSYEGKAKLTKKLQDITAALDSAGICLFTTFGLKAKEIAELFASATGFECDKDEFVKKGERIWNLERIFNIKAGFSSNDDRLPERMEKEPIKTGPAKGETTDISKMLPEYYRLRGWDENGFPTQEKLKELGLEGLL</sequence>
<gene>
    <name evidence="10" type="ordered locus">Hipma_0834</name>
</gene>
<evidence type="ECO:0000256" key="6">
    <source>
        <dbReference type="ARBA" id="ARBA00023004"/>
    </source>
</evidence>
<dbReference type="RefSeq" id="WP_013681845.1">
    <property type="nucleotide sequence ID" value="NC_015318.1"/>
</dbReference>
<dbReference type="PANTHER" id="PTHR30038">
    <property type="entry name" value="ALDEHYDE FERREDOXIN OXIDOREDUCTASE"/>
    <property type="match status" value="1"/>
</dbReference>
<dbReference type="EC" id="1.2.7.5" evidence="10"/>
<dbReference type="eggNOG" id="COG2414">
    <property type="taxonomic scope" value="Bacteria"/>
</dbReference>
<evidence type="ECO:0000313" key="11">
    <source>
        <dbReference type="Proteomes" id="UP000008139"/>
    </source>
</evidence>
<proteinExistence type="inferred from homology"/>
<dbReference type="SUPFAM" id="SSF56228">
    <property type="entry name" value="Aldehyde ferredoxin oxidoreductase, N-terminal domain"/>
    <property type="match status" value="1"/>
</dbReference>
<dbReference type="GO" id="GO:0051539">
    <property type="term" value="F:4 iron, 4 sulfur cluster binding"/>
    <property type="evidence" value="ECO:0007669"/>
    <property type="project" value="UniProtKB-KW"/>
</dbReference>
<evidence type="ECO:0000313" key="10">
    <source>
        <dbReference type="EMBL" id="AEA33804.1"/>
    </source>
</evidence>
<dbReference type="GO" id="GO:0009055">
    <property type="term" value="F:electron transfer activity"/>
    <property type="evidence" value="ECO:0007669"/>
    <property type="project" value="InterPro"/>
</dbReference>
<dbReference type="InterPro" id="IPR013985">
    <property type="entry name" value="Ald_Fedxn_OxRdtase_dom3"/>
</dbReference>
<dbReference type="OrthoDB" id="9763894at2"/>
<dbReference type="KEGG" id="hmr:Hipma_0834"/>
<dbReference type="InterPro" id="IPR001203">
    <property type="entry name" value="OxRdtase_Ald_Fedxn_C"/>
</dbReference>
<keyword evidence="6" id="KW-0408">Iron</keyword>
<dbReference type="Pfam" id="PF01314">
    <property type="entry name" value="AFOR_C"/>
    <property type="match status" value="1"/>
</dbReference>
<dbReference type="InterPro" id="IPR036503">
    <property type="entry name" value="Ald_Fedxn_OxRdtase_N_sf"/>
</dbReference>
<evidence type="ECO:0000256" key="2">
    <source>
        <dbReference type="ARBA" id="ARBA00011032"/>
    </source>
</evidence>
<dbReference type="SUPFAM" id="SSF48310">
    <property type="entry name" value="Aldehyde ferredoxin oxidoreductase, C-terminal domains"/>
    <property type="match status" value="1"/>
</dbReference>
<dbReference type="AlphaFoldDB" id="F2LVM0"/>
<protein>
    <submittedName>
        <fullName evidence="10">Aldehyde ferredoxin oxidoreductase</fullName>
        <ecNumber evidence="10">1.2.7.5</ecNumber>
    </submittedName>
</protein>
<dbReference type="HOGENOM" id="CLU_020364_1_0_7"/>
<dbReference type="Pfam" id="PF02730">
    <property type="entry name" value="AFOR_N"/>
    <property type="match status" value="1"/>
</dbReference>
<evidence type="ECO:0000256" key="8">
    <source>
        <dbReference type="ARBA" id="ARBA00049934"/>
    </source>
</evidence>
<comment type="cofactor">
    <cofactor evidence="8">
        <name>tungstopterin</name>
        <dbReference type="ChEBI" id="CHEBI:30402"/>
    </cofactor>
</comment>
<dbReference type="Gene3D" id="1.10.599.10">
    <property type="entry name" value="Aldehyde Ferredoxin Oxidoreductase Protein, subunit A, domain 3"/>
    <property type="match status" value="1"/>
</dbReference>
<evidence type="ECO:0000256" key="3">
    <source>
        <dbReference type="ARBA" id="ARBA00022485"/>
    </source>
</evidence>
<dbReference type="InterPro" id="IPR013984">
    <property type="entry name" value="Ald_Fedxn_OxRdtase_dom2"/>
</dbReference>
<comment type="similarity">
    <text evidence="2">Belongs to the AOR/FOR family.</text>
</comment>
<accession>F2LVM0</accession>
<evidence type="ECO:0000256" key="5">
    <source>
        <dbReference type="ARBA" id="ARBA00023002"/>
    </source>
</evidence>
<dbReference type="InterPro" id="IPR051919">
    <property type="entry name" value="W-dependent_AOR"/>
</dbReference>
<dbReference type="Gene3D" id="1.10.569.10">
    <property type="entry name" value="Aldehyde Ferredoxin Oxidoreductase Protein, subunit A, domain 2"/>
    <property type="match status" value="1"/>
</dbReference>
<keyword evidence="3" id="KW-0004">4Fe-4S</keyword>
<dbReference type="Gene3D" id="3.60.9.10">
    <property type="entry name" value="Aldehyde ferredoxin oxidoreductase, N-terminal domain"/>
    <property type="match status" value="1"/>
</dbReference>
<dbReference type="GO" id="GO:0033726">
    <property type="term" value="F:aldehyde ferredoxin oxidoreductase activity"/>
    <property type="evidence" value="ECO:0007669"/>
    <property type="project" value="UniProtKB-EC"/>
</dbReference>
<dbReference type="SMART" id="SM00790">
    <property type="entry name" value="AFOR_N"/>
    <property type="match status" value="1"/>
</dbReference>
<dbReference type="STRING" id="760142.Hipma_0834"/>
<organism evidence="10 11">
    <name type="scientific">Hippea maritima (strain ATCC 700847 / DSM 10411 / MH2)</name>
    <dbReference type="NCBI Taxonomy" id="760142"/>
    <lineage>
        <taxon>Bacteria</taxon>
        <taxon>Pseudomonadati</taxon>
        <taxon>Campylobacterota</taxon>
        <taxon>Desulfurellia</taxon>
        <taxon>Desulfurellales</taxon>
        <taxon>Hippeaceae</taxon>
        <taxon>Hippea</taxon>
    </lineage>
</organism>
<name>F2LVM0_HIPMA</name>
<evidence type="ECO:0000256" key="7">
    <source>
        <dbReference type="ARBA" id="ARBA00023014"/>
    </source>
</evidence>
<dbReference type="GO" id="GO:0046872">
    <property type="term" value="F:metal ion binding"/>
    <property type="evidence" value="ECO:0007669"/>
    <property type="project" value="UniProtKB-KW"/>
</dbReference>